<dbReference type="Proteomes" id="UP000799766">
    <property type="component" value="Unassembled WGS sequence"/>
</dbReference>
<feature type="compositionally biased region" description="Basic and acidic residues" evidence="1">
    <location>
        <begin position="119"/>
        <end position="132"/>
    </location>
</feature>
<proteinExistence type="predicted"/>
<keyword evidence="3" id="KW-1185">Reference proteome</keyword>
<accession>A0A6A6NN72</accession>
<gene>
    <name evidence="2" type="ORF">BDY21DRAFT_142985</name>
</gene>
<dbReference type="AlphaFoldDB" id="A0A6A6NN72"/>
<organism evidence="2 3">
    <name type="scientific">Lineolata rhizophorae</name>
    <dbReference type="NCBI Taxonomy" id="578093"/>
    <lineage>
        <taxon>Eukaryota</taxon>
        <taxon>Fungi</taxon>
        <taxon>Dikarya</taxon>
        <taxon>Ascomycota</taxon>
        <taxon>Pezizomycotina</taxon>
        <taxon>Dothideomycetes</taxon>
        <taxon>Dothideomycetes incertae sedis</taxon>
        <taxon>Lineolatales</taxon>
        <taxon>Lineolataceae</taxon>
        <taxon>Lineolata</taxon>
    </lineage>
</organism>
<feature type="region of interest" description="Disordered" evidence="1">
    <location>
        <begin position="114"/>
        <end position="134"/>
    </location>
</feature>
<dbReference type="EMBL" id="MU001699">
    <property type="protein sequence ID" value="KAF2453200.1"/>
    <property type="molecule type" value="Genomic_DNA"/>
</dbReference>
<feature type="region of interest" description="Disordered" evidence="1">
    <location>
        <begin position="1"/>
        <end position="41"/>
    </location>
</feature>
<reference evidence="2" key="1">
    <citation type="journal article" date="2020" name="Stud. Mycol.">
        <title>101 Dothideomycetes genomes: a test case for predicting lifestyles and emergence of pathogens.</title>
        <authorList>
            <person name="Haridas S."/>
            <person name="Albert R."/>
            <person name="Binder M."/>
            <person name="Bloem J."/>
            <person name="Labutti K."/>
            <person name="Salamov A."/>
            <person name="Andreopoulos B."/>
            <person name="Baker S."/>
            <person name="Barry K."/>
            <person name="Bills G."/>
            <person name="Bluhm B."/>
            <person name="Cannon C."/>
            <person name="Castanera R."/>
            <person name="Culley D."/>
            <person name="Daum C."/>
            <person name="Ezra D."/>
            <person name="Gonzalez J."/>
            <person name="Henrissat B."/>
            <person name="Kuo A."/>
            <person name="Liang C."/>
            <person name="Lipzen A."/>
            <person name="Lutzoni F."/>
            <person name="Magnuson J."/>
            <person name="Mondo S."/>
            <person name="Nolan M."/>
            <person name="Ohm R."/>
            <person name="Pangilinan J."/>
            <person name="Park H.-J."/>
            <person name="Ramirez L."/>
            <person name="Alfaro M."/>
            <person name="Sun H."/>
            <person name="Tritt A."/>
            <person name="Yoshinaga Y."/>
            <person name="Zwiers L.-H."/>
            <person name="Turgeon B."/>
            <person name="Goodwin S."/>
            <person name="Spatafora J."/>
            <person name="Crous P."/>
            <person name="Grigoriev I."/>
        </authorList>
    </citation>
    <scope>NUCLEOTIDE SEQUENCE</scope>
    <source>
        <strain evidence="2">ATCC 16933</strain>
    </source>
</reference>
<name>A0A6A6NN72_9PEZI</name>
<sequence length="165" mass="18985">MQVRARTKQRDASHGQTHQTLEARRRERPVGEPIGGSGRRVVEPSLRARSCLDRLGALAAESAGNRKFSWRLQRRAWPTTEVTGTGRFSYFASRVCPRRHCACGIFRETCSSPRSGRFGPEHSTSRPQEMQRRRFRRGGARRIGWVLRADKLRITPLSSMRRERI</sequence>
<protein>
    <submittedName>
        <fullName evidence="2">Uncharacterized protein</fullName>
    </submittedName>
</protein>
<feature type="compositionally biased region" description="Basic and acidic residues" evidence="1">
    <location>
        <begin position="21"/>
        <end position="30"/>
    </location>
</feature>
<evidence type="ECO:0000313" key="2">
    <source>
        <dbReference type="EMBL" id="KAF2453200.1"/>
    </source>
</evidence>
<evidence type="ECO:0000313" key="3">
    <source>
        <dbReference type="Proteomes" id="UP000799766"/>
    </source>
</evidence>
<evidence type="ECO:0000256" key="1">
    <source>
        <dbReference type="SAM" id="MobiDB-lite"/>
    </source>
</evidence>